<dbReference type="EMBL" id="CM011687">
    <property type="protein sequence ID" value="TMS11380.1"/>
    <property type="molecule type" value="Genomic_DNA"/>
</dbReference>
<gene>
    <name evidence="1" type="ORF">E3U43_020373</name>
</gene>
<evidence type="ECO:0000313" key="1">
    <source>
        <dbReference type="EMBL" id="TMS11380.1"/>
    </source>
</evidence>
<protein>
    <submittedName>
        <fullName evidence="1">Uncharacterized protein</fullName>
    </submittedName>
</protein>
<accession>A0ACD3QW50</accession>
<reference evidence="1" key="1">
    <citation type="submission" date="2018-11" db="EMBL/GenBank/DDBJ databases">
        <title>The sequence and de novo assembly of Larimichthys crocea genome using PacBio and Hi-C technologies.</title>
        <authorList>
            <person name="Xu P."/>
            <person name="Chen B."/>
            <person name="Zhou Z."/>
            <person name="Ke Q."/>
            <person name="Wu Y."/>
            <person name="Bai H."/>
            <person name="Pu F."/>
        </authorList>
    </citation>
    <scope>NUCLEOTIDE SEQUENCE</scope>
    <source>
        <tissue evidence="1">Muscle</tissue>
    </source>
</reference>
<comment type="caution">
    <text evidence="1">The sequence shown here is derived from an EMBL/GenBank/DDBJ whole genome shotgun (WGS) entry which is preliminary data.</text>
</comment>
<name>A0ACD3QW50_LARCR</name>
<evidence type="ECO:0000313" key="2">
    <source>
        <dbReference type="Proteomes" id="UP000793456"/>
    </source>
</evidence>
<proteinExistence type="predicted"/>
<organism evidence="1 2">
    <name type="scientific">Larimichthys crocea</name>
    <name type="common">Large yellow croaker</name>
    <name type="synonym">Pseudosciaena crocea</name>
    <dbReference type="NCBI Taxonomy" id="215358"/>
    <lineage>
        <taxon>Eukaryota</taxon>
        <taxon>Metazoa</taxon>
        <taxon>Chordata</taxon>
        <taxon>Craniata</taxon>
        <taxon>Vertebrata</taxon>
        <taxon>Euteleostomi</taxon>
        <taxon>Actinopterygii</taxon>
        <taxon>Neopterygii</taxon>
        <taxon>Teleostei</taxon>
        <taxon>Neoteleostei</taxon>
        <taxon>Acanthomorphata</taxon>
        <taxon>Eupercaria</taxon>
        <taxon>Sciaenidae</taxon>
        <taxon>Larimichthys</taxon>
    </lineage>
</organism>
<sequence>MTGYSYSNAKILTLYDGACQICSLDTEVLCTLREKTCNIDGLCYSEGESNPSSPCLTCRPDSSKHTWSMAEKNAPPALDSMPFRLHSFQGENFFYQLQARDPEGSALLFTLKSGPEAASLSPDGLLTWKATAETTDTHTFQFTVTDDCRAETRGSIQVSVRSCECLNGASCVTNVNLPAGSGEYLCVCLDGFKGERCEVNIDDCKPNPCRLGPLYRRAQLLHLYLPTWNDSVLHVISGRTCREDIDECVSQPCFPGVGCNNTFGSFICGVCPHGYAGDGKHCARNQDSVVREAATTPVRVPAGFTEAQTLEPVSRALGVRATRAFSVLRASTSRRASSVDPVLPTSPRQEDQTRSLRHQESFFSDAAEPSSPATWSLNPDLTTGVKWGSPHHHVTCADSPCFPGVPCEPTVSGSFRCGRCPYGYTGDGVTCKGSCEGQFMFRNDTGTREV</sequence>
<keyword evidence="2" id="KW-1185">Reference proteome</keyword>
<dbReference type="Proteomes" id="UP000793456">
    <property type="component" value="Chromosome XIV"/>
</dbReference>